<feature type="transmembrane region" description="Helical" evidence="6">
    <location>
        <begin position="131"/>
        <end position="153"/>
    </location>
</feature>
<feature type="transmembrane region" description="Helical" evidence="6">
    <location>
        <begin position="457"/>
        <end position="474"/>
    </location>
</feature>
<dbReference type="Pfam" id="PF01490">
    <property type="entry name" value="Aa_trans"/>
    <property type="match status" value="2"/>
</dbReference>
<feature type="compositionally biased region" description="Low complexity" evidence="5">
    <location>
        <begin position="9"/>
        <end position="20"/>
    </location>
</feature>
<evidence type="ECO:0000313" key="8">
    <source>
        <dbReference type="EnsemblMetazoa" id="XP_019852314.1"/>
    </source>
</evidence>
<comment type="subcellular location">
    <subcellularLocation>
        <location evidence="1">Membrane</location>
        <topology evidence="1">Multi-pass membrane protein</topology>
    </subcellularLocation>
</comment>
<evidence type="ECO:0000259" key="7">
    <source>
        <dbReference type="Pfam" id="PF01490"/>
    </source>
</evidence>
<feature type="transmembrane region" description="Helical" evidence="6">
    <location>
        <begin position="354"/>
        <end position="378"/>
    </location>
</feature>
<sequence length="1076" mass="119092">MSSKNKRAPSPSSSTSSTSTEHLIVDITEILPGRGIQHNLADMSLQSNSSTSSSNIARRSQAADNLNRTLLFGESERPDDLTADWSYVSDKNAQKRVEHATSDLDTFIHLLKGNVGIGLLSIPLATKNAGYIAGTIGILVIGVIAMHCMTMLVDCASKLCEWNDISALDYSETMQFALKERGASSRVSRAGKIVVNVFLVITQFGFCSVYFVFIGETLKLLLDQAYCLNVSKEAWIAAVILPVMIFCWIRNLDNLAPLSIIANVAIFLGLVFIFYDEFFRLTTSDDEYKAPFRLGDISFNNSGNTSFSSETQLHSFGTIIGTSLFFGNVVYSFEGIGVILPLENKMKTPQHAKRVIYVGMILIVLLYTFFGLIGYLSYGESIQASVTLNLCGRSAATTIMFLIVQLLFILNTFVSYLLQFYVPMDFLEPPLYKKLKLDYLTYKFPKYHNVIKTAVQLGFRSGLVLITAVLALSIPNLDDLITLVGAVASSGLAMIFPPLIHSLTYWKTKTRVPKVVWFTKDVVIIVVGSLGFLFGTFAAFHSIVNDFQHKPDEITCAPSFQSSCAVVDYCCKFLWLTGCDADTMQQRLAEYGTDSNGLEKDRQESNERSRREHLTSDIGSAVCLLKANIGVGALALPLAVKNAGYTVGPIGIIIIGFIASHCMAILVESSRKLCKWNGVLGLNYSETMQVALKERGASPKVAKMGKFIVNIFLIITQLGFCSIYFLFFGDTFSQILHEAFSFDMPSKAVITIFIPLVILLSWIRNLNHLSPLNILANLSILIGLIIILYDAVYKFSTQEAAVMVGGLDNIGNLFTISLYFGSSIFAFEAIGIILPLENKMRNPAHAKPIILVCMSIIVLSYALFGLIGYLVYGKDIQASITLNLCPRGIPTAILFSIIKILLIFSLLISYCIQFYVPMDFMEPPVQKAFERWTEKLPTSCIRYQNMIEKILLLCFRTTVVILTALLAITVPNLGDLITLIGALASSALALIFPPLIHLLTFWKEREKEEDEERESNEKKCLSRACKHLSASKDIAIITFGVIGFAFGTFASLNSIINDFAHVPNYYTCPSQNDVFY</sequence>
<evidence type="ECO:0000256" key="1">
    <source>
        <dbReference type="ARBA" id="ARBA00004141"/>
    </source>
</evidence>
<dbReference type="RefSeq" id="XP_019852314.1">
    <property type="nucleotide sequence ID" value="XM_019996755.1"/>
</dbReference>
<dbReference type="GO" id="GO:0015179">
    <property type="term" value="F:L-amino acid transmembrane transporter activity"/>
    <property type="evidence" value="ECO:0007669"/>
    <property type="project" value="TreeGrafter"/>
</dbReference>
<dbReference type="KEGG" id="aqu:100635440"/>
<feature type="transmembrane region" description="Helical" evidence="6">
    <location>
        <begin position="813"/>
        <end position="836"/>
    </location>
</feature>
<dbReference type="EnsemblMetazoa" id="XM_019996755.1">
    <property type="protein sequence ID" value="XP_019852314.1"/>
    <property type="gene ID" value="LOC100635440"/>
</dbReference>
<accession>A0AAN0J5N1</accession>
<feature type="transmembrane region" description="Helical" evidence="6">
    <location>
        <begin position="748"/>
        <end position="767"/>
    </location>
</feature>
<feature type="transmembrane region" description="Helical" evidence="6">
    <location>
        <begin position="976"/>
        <end position="999"/>
    </location>
</feature>
<feature type="transmembrane region" description="Helical" evidence="6">
    <location>
        <begin position="398"/>
        <end position="418"/>
    </location>
</feature>
<dbReference type="AlphaFoldDB" id="A0AAN0J5N1"/>
<proteinExistence type="predicted"/>
<feature type="domain" description="Amino acid transporter transmembrane" evidence="7">
    <location>
        <begin position="101"/>
        <end position="539"/>
    </location>
</feature>
<feature type="transmembrane region" description="Helical" evidence="6">
    <location>
        <begin position="1034"/>
        <end position="1056"/>
    </location>
</feature>
<feature type="transmembrane region" description="Helical" evidence="6">
    <location>
        <begin position="316"/>
        <end position="342"/>
    </location>
</feature>
<feature type="transmembrane region" description="Helical" evidence="6">
    <location>
        <begin position="480"/>
        <end position="501"/>
    </location>
</feature>
<feature type="transmembrane region" description="Helical" evidence="6">
    <location>
        <begin position="234"/>
        <end position="249"/>
    </location>
</feature>
<dbReference type="GeneID" id="100635440"/>
<keyword evidence="2 6" id="KW-0812">Transmembrane</keyword>
<evidence type="ECO:0000256" key="4">
    <source>
        <dbReference type="ARBA" id="ARBA00023136"/>
    </source>
</evidence>
<feature type="transmembrane region" description="Helical" evidence="6">
    <location>
        <begin position="256"/>
        <end position="275"/>
    </location>
</feature>
<evidence type="ECO:0000256" key="2">
    <source>
        <dbReference type="ARBA" id="ARBA00022692"/>
    </source>
</evidence>
<keyword evidence="4 6" id="KW-0472">Membrane</keyword>
<feature type="region of interest" description="Disordered" evidence="5">
    <location>
        <begin position="1"/>
        <end position="21"/>
    </location>
</feature>
<evidence type="ECO:0000256" key="5">
    <source>
        <dbReference type="SAM" id="MobiDB-lite"/>
    </source>
</evidence>
<dbReference type="GO" id="GO:0005774">
    <property type="term" value="C:vacuolar membrane"/>
    <property type="evidence" value="ECO:0007669"/>
    <property type="project" value="TreeGrafter"/>
</dbReference>
<feature type="transmembrane region" description="Helical" evidence="6">
    <location>
        <begin position="646"/>
        <end position="667"/>
    </location>
</feature>
<feature type="transmembrane region" description="Helical" evidence="6">
    <location>
        <begin position="522"/>
        <end position="544"/>
    </location>
</feature>
<dbReference type="InterPro" id="IPR013057">
    <property type="entry name" value="AA_transpt_TM"/>
</dbReference>
<organism evidence="8 9">
    <name type="scientific">Amphimedon queenslandica</name>
    <name type="common">Sponge</name>
    <dbReference type="NCBI Taxonomy" id="400682"/>
    <lineage>
        <taxon>Eukaryota</taxon>
        <taxon>Metazoa</taxon>
        <taxon>Porifera</taxon>
        <taxon>Demospongiae</taxon>
        <taxon>Heteroscleromorpha</taxon>
        <taxon>Haplosclerida</taxon>
        <taxon>Niphatidae</taxon>
        <taxon>Amphimedon</taxon>
    </lineage>
</organism>
<feature type="transmembrane region" description="Helical" evidence="6">
    <location>
        <begin position="774"/>
        <end position="793"/>
    </location>
</feature>
<reference evidence="8" key="2">
    <citation type="submission" date="2024-06" db="UniProtKB">
        <authorList>
            <consortium name="EnsemblMetazoa"/>
        </authorList>
    </citation>
    <scope>IDENTIFICATION</scope>
</reference>
<feature type="transmembrane region" description="Helical" evidence="6">
    <location>
        <begin position="950"/>
        <end position="970"/>
    </location>
</feature>
<feature type="transmembrane region" description="Helical" evidence="6">
    <location>
        <begin position="707"/>
        <end position="728"/>
    </location>
</feature>
<feature type="transmembrane region" description="Helical" evidence="6">
    <location>
        <begin position="848"/>
        <end position="872"/>
    </location>
</feature>
<keyword evidence="9" id="KW-1185">Reference proteome</keyword>
<evidence type="ECO:0000256" key="3">
    <source>
        <dbReference type="ARBA" id="ARBA00022989"/>
    </source>
</evidence>
<protein>
    <recommendedName>
        <fullName evidence="7">Amino acid transporter transmembrane domain-containing protein</fullName>
    </recommendedName>
</protein>
<dbReference type="PANTHER" id="PTHR22950">
    <property type="entry name" value="AMINO ACID TRANSPORTER"/>
    <property type="match status" value="1"/>
</dbReference>
<feature type="transmembrane region" description="Helical" evidence="6">
    <location>
        <begin position="193"/>
        <end position="214"/>
    </location>
</feature>
<name>A0AAN0J5N1_AMPQE</name>
<dbReference type="PANTHER" id="PTHR22950:SF349">
    <property type="entry name" value="AMINO ACID TRANSPORTER TRANSMEMBRANE DOMAIN-CONTAINING PROTEIN"/>
    <property type="match status" value="1"/>
</dbReference>
<dbReference type="Proteomes" id="UP000007879">
    <property type="component" value="Unassembled WGS sequence"/>
</dbReference>
<keyword evidence="3 6" id="KW-1133">Transmembrane helix</keyword>
<evidence type="ECO:0000313" key="9">
    <source>
        <dbReference type="Proteomes" id="UP000007879"/>
    </source>
</evidence>
<feature type="transmembrane region" description="Helical" evidence="6">
    <location>
        <begin position="892"/>
        <end position="912"/>
    </location>
</feature>
<feature type="domain" description="Amino acid transporter transmembrane" evidence="7">
    <location>
        <begin position="620"/>
        <end position="1008"/>
    </location>
</feature>
<evidence type="ECO:0000256" key="6">
    <source>
        <dbReference type="SAM" id="Phobius"/>
    </source>
</evidence>
<reference evidence="9" key="1">
    <citation type="journal article" date="2010" name="Nature">
        <title>The Amphimedon queenslandica genome and the evolution of animal complexity.</title>
        <authorList>
            <person name="Srivastava M."/>
            <person name="Simakov O."/>
            <person name="Chapman J."/>
            <person name="Fahey B."/>
            <person name="Gauthier M.E."/>
            <person name="Mitros T."/>
            <person name="Richards G.S."/>
            <person name="Conaco C."/>
            <person name="Dacre M."/>
            <person name="Hellsten U."/>
            <person name="Larroux C."/>
            <person name="Putnam N.H."/>
            <person name="Stanke M."/>
            <person name="Adamska M."/>
            <person name="Darling A."/>
            <person name="Degnan S.M."/>
            <person name="Oakley T.H."/>
            <person name="Plachetzki D.C."/>
            <person name="Zhai Y."/>
            <person name="Adamski M."/>
            <person name="Calcino A."/>
            <person name="Cummins S.F."/>
            <person name="Goodstein D.M."/>
            <person name="Harris C."/>
            <person name="Jackson D.J."/>
            <person name="Leys S.P."/>
            <person name="Shu S."/>
            <person name="Woodcroft B.J."/>
            <person name="Vervoort M."/>
            <person name="Kosik K.S."/>
            <person name="Manning G."/>
            <person name="Degnan B.M."/>
            <person name="Rokhsar D.S."/>
        </authorList>
    </citation>
    <scope>NUCLEOTIDE SEQUENCE [LARGE SCALE GENOMIC DNA]</scope>
</reference>